<dbReference type="PANTHER" id="PTHR43033">
    <property type="entry name" value="TRNA(ILE)-LYSIDINE SYNTHASE-RELATED"/>
    <property type="match status" value="1"/>
</dbReference>
<evidence type="ECO:0000313" key="10">
    <source>
        <dbReference type="EMBL" id="MFG6464615.1"/>
    </source>
</evidence>
<keyword evidence="3 8" id="KW-0436">Ligase</keyword>
<proteinExistence type="inferred from homology"/>
<dbReference type="SUPFAM" id="SSF52402">
    <property type="entry name" value="Adenine nucleotide alpha hydrolases-like"/>
    <property type="match status" value="1"/>
</dbReference>
<protein>
    <recommendedName>
        <fullName evidence="8">tRNA(Ile)-lysidine synthase</fullName>
        <ecNumber evidence="8">6.3.4.19</ecNumber>
    </recommendedName>
    <alternativeName>
        <fullName evidence="8">tRNA(Ile)-2-lysyl-cytidine synthase</fullName>
    </alternativeName>
    <alternativeName>
        <fullName evidence="8">tRNA(Ile)-lysidine synthetase</fullName>
    </alternativeName>
</protein>
<evidence type="ECO:0000256" key="2">
    <source>
        <dbReference type="ARBA" id="ARBA00022490"/>
    </source>
</evidence>
<dbReference type="InterPro" id="IPR012094">
    <property type="entry name" value="tRNA_Ile_lys_synt"/>
</dbReference>
<comment type="similarity">
    <text evidence="8">Belongs to the tRNA(Ile)-lysidine synthase family.</text>
</comment>
<evidence type="ECO:0000256" key="8">
    <source>
        <dbReference type="HAMAP-Rule" id="MF_01161"/>
    </source>
</evidence>
<comment type="function">
    <text evidence="8">Ligates lysine onto the cytidine present at position 34 of the AUA codon-specific tRNA(Ile) that contains the anticodon CAU, in an ATP-dependent manner. Cytidine is converted to lysidine, thus changing the amino acid specificity of the tRNA from methionine to isoleucine.</text>
</comment>
<evidence type="ECO:0000313" key="11">
    <source>
        <dbReference type="Proteomes" id="UP001606302"/>
    </source>
</evidence>
<dbReference type="RefSeq" id="WP_394514065.1">
    <property type="nucleotide sequence ID" value="NZ_JBIGHX010000011.1"/>
</dbReference>
<keyword evidence="4 8" id="KW-0819">tRNA processing</keyword>
<keyword evidence="11" id="KW-1185">Reference proteome</keyword>
<dbReference type="SUPFAM" id="SSF82829">
    <property type="entry name" value="MesJ substrate recognition domain-like"/>
    <property type="match status" value="1"/>
</dbReference>
<evidence type="ECO:0000256" key="7">
    <source>
        <dbReference type="ARBA" id="ARBA00048539"/>
    </source>
</evidence>
<feature type="domain" description="Lysidine-tRNA(Ile) synthetase C-terminal" evidence="9">
    <location>
        <begin position="358"/>
        <end position="430"/>
    </location>
</feature>
<comment type="catalytic activity">
    <reaction evidence="7 8">
        <text>cytidine(34) in tRNA(Ile2) + L-lysine + ATP = lysidine(34) in tRNA(Ile2) + AMP + diphosphate + H(+)</text>
        <dbReference type="Rhea" id="RHEA:43744"/>
        <dbReference type="Rhea" id="RHEA-COMP:10625"/>
        <dbReference type="Rhea" id="RHEA-COMP:10670"/>
        <dbReference type="ChEBI" id="CHEBI:15378"/>
        <dbReference type="ChEBI" id="CHEBI:30616"/>
        <dbReference type="ChEBI" id="CHEBI:32551"/>
        <dbReference type="ChEBI" id="CHEBI:33019"/>
        <dbReference type="ChEBI" id="CHEBI:82748"/>
        <dbReference type="ChEBI" id="CHEBI:83665"/>
        <dbReference type="ChEBI" id="CHEBI:456215"/>
        <dbReference type="EC" id="6.3.4.19"/>
    </reaction>
</comment>
<dbReference type="InterPro" id="IPR014729">
    <property type="entry name" value="Rossmann-like_a/b/a_fold"/>
</dbReference>
<dbReference type="Pfam" id="PF11734">
    <property type="entry name" value="TilS_C"/>
    <property type="match status" value="1"/>
</dbReference>
<evidence type="ECO:0000256" key="5">
    <source>
        <dbReference type="ARBA" id="ARBA00022741"/>
    </source>
</evidence>
<dbReference type="CDD" id="cd01992">
    <property type="entry name" value="TilS_N"/>
    <property type="match status" value="1"/>
</dbReference>
<keyword evidence="2 8" id="KW-0963">Cytoplasm</keyword>
<dbReference type="GO" id="GO:0032267">
    <property type="term" value="F:tRNA(Ile)-lysidine synthase activity"/>
    <property type="evidence" value="ECO:0007669"/>
    <property type="project" value="UniProtKB-EC"/>
</dbReference>
<dbReference type="EC" id="6.3.4.19" evidence="8"/>
<sequence length="447" mass="47929">MNSPFGLFMPGKRPGRWPGTDCSVETDLVAVAFSGGLDSTALLHATARLGMRVLALHVHHGLQQQADDWAAHCEREARALGAGFACTRLTGAPAPGDSVEAWAREGRHRALHQMARAAGADLLLLAHHRQDQAETFLLQAMRGAGLAGLAGMPRAQWRDGVCWARPWLDRPRALIRAYAEQQGLRWIEDPSNGDGRFARNRLRQAVWPAFPAAEAGLAQAARWVQQADALAAEVAAEDLARLASAERLDLTQLAALSPARASNALRAWLATHTAAPASLVERLLAQWRPGATQSWPAPGGALHAYRDGLYWSAQVPQGQAPMPVDLSRPGLYPQPGWGGAWLVEAAAPGIATARLARLVQRARGGAEQFQRAPASVPRGVKKACQEAGLPPWRRGGPLLFDGDLLVAMAGLGMDARAFASQDEPQLSLRWLDDSALPQREGAMHSAA</sequence>
<comment type="subcellular location">
    <subcellularLocation>
        <location evidence="1 8">Cytoplasm</location>
    </subcellularLocation>
</comment>
<dbReference type="HAMAP" id="MF_01161">
    <property type="entry name" value="tRNA_Ile_lys_synt"/>
    <property type="match status" value="1"/>
</dbReference>
<accession>A0ABW7GRS1</accession>
<dbReference type="Gene3D" id="3.40.50.620">
    <property type="entry name" value="HUPs"/>
    <property type="match status" value="1"/>
</dbReference>
<reference evidence="10 11" key="1">
    <citation type="submission" date="2024-08" db="EMBL/GenBank/DDBJ databases">
        <authorList>
            <person name="Lu H."/>
        </authorList>
    </citation>
    <scope>NUCLEOTIDE SEQUENCE [LARGE SCALE GENOMIC DNA]</scope>
    <source>
        <strain evidence="10 11">DXS20W</strain>
    </source>
</reference>
<dbReference type="InterPro" id="IPR011063">
    <property type="entry name" value="TilS/TtcA_N"/>
</dbReference>
<dbReference type="Pfam" id="PF09179">
    <property type="entry name" value="TilS"/>
    <property type="match status" value="1"/>
</dbReference>
<dbReference type="Proteomes" id="UP001606302">
    <property type="component" value="Unassembled WGS sequence"/>
</dbReference>
<dbReference type="Gene3D" id="1.20.59.20">
    <property type="match status" value="1"/>
</dbReference>
<dbReference type="InterPro" id="IPR012795">
    <property type="entry name" value="tRNA_Ile_lys_synt_N"/>
</dbReference>
<feature type="binding site" evidence="8">
    <location>
        <begin position="34"/>
        <end position="39"/>
    </location>
    <ligand>
        <name>ATP</name>
        <dbReference type="ChEBI" id="CHEBI:30616"/>
    </ligand>
</feature>
<dbReference type="SUPFAM" id="SSF56037">
    <property type="entry name" value="PheT/TilS domain"/>
    <property type="match status" value="1"/>
</dbReference>
<dbReference type="Pfam" id="PF01171">
    <property type="entry name" value="ATP_bind_3"/>
    <property type="match status" value="1"/>
</dbReference>
<dbReference type="SMART" id="SM00977">
    <property type="entry name" value="TilS_C"/>
    <property type="match status" value="1"/>
</dbReference>
<evidence type="ECO:0000256" key="6">
    <source>
        <dbReference type="ARBA" id="ARBA00022840"/>
    </source>
</evidence>
<evidence type="ECO:0000256" key="1">
    <source>
        <dbReference type="ARBA" id="ARBA00004496"/>
    </source>
</evidence>
<comment type="domain">
    <text evidence="8">The N-terminal region contains the highly conserved SGGXDS motif, predicted to be a P-loop motif involved in ATP binding.</text>
</comment>
<gene>
    <name evidence="8 10" type="primary">tilS</name>
    <name evidence="10" type="ORF">ACG04Q_23795</name>
</gene>
<evidence type="ECO:0000256" key="4">
    <source>
        <dbReference type="ARBA" id="ARBA00022694"/>
    </source>
</evidence>
<dbReference type="EMBL" id="JBIGHX010000011">
    <property type="protein sequence ID" value="MFG6464615.1"/>
    <property type="molecule type" value="Genomic_DNA"/>
</dbReference>
<keyword evidence="5 8" id="KW-0547">Nucleotide-binding</keyword>
<evidence type="ECO:0000256" key="3">
    <source>
        <dbReference type="ARBA" id="ARBA00022598"/>
    </source>
</evidence>
<comment type="caution">
    <text evidence="10">The sequence shown here is derived from an EMBL/GenBank/DDBJ whole genome shotgun (WGS) entry which is preliminary data.</text>
</comment>
<dbReference type="InterPro" id="IPR015262">
    <property type="entry name" value="tRNA_Ile_lys_synt_subst-bd"/>
</dbReference>
<dbReference type="NCBIfam" id="TIGR02432">
    <property type="entry name" value="lysidine_TilS_N"/>
    <property type="match status" value="1"/>
</dbReference>
<evidence type="ECO:0000259" key="9">
    <source>
        <dbReference type="SMART" id="SM00977"/>
    </source>
</evidence>
<organism evidence="10 11">
    <name type="scientific">Pelomonas lactea</name>
    <dbReference type="NCBI Taxonomy" id="3299030"/>
    <lineage>
        <taxon>Bacteria</taxon>
        <taxon>Pseudomonadati</taxon>
        <taxon>Pseudomonadota</taxon>
        <taxon>Betaproteobacteria</taxon>
        <taxon>Burkholderiales</taxon>
        <taxon>Sphaerotilaceae</taxon>
        <taxon>Roseateles</taxon>
    </lineage>
</organism>
<dbReference type="PANTHER" id="PTHR43033:SF1">
    <property type="entry name" value="TRNA(ILE)-LYSIDINE SYNTHASE-RELATED"/>
    <property type="match status" value="1"/>
</dbReference>
<name>A0ABW7GRS1_9BURK</name>
<keyword evidence="6 8" id="KW-0067">ATP-binding</keyword>
<dbReference type="InterPro" id="IPR012796">
    <property type="entry name" value="Lysidine-tRNA-synth_C"/>
</dbReference>